<keyword evidence="1" id="KW-0812">Transmembrane</keyword>
<keyword evidence="1" id="KW-1133">Transmembrane helix</keyword>
<sequence length="260" mass="26973">MDAERGESSPHGGDGRLRRRAFLVGGGLTALGLGGVALAMGPDGFRDAYARVVCGGVPDPPAVRPGERRQSRVENRAVIVALPPAPQGRVPVVIMFPEGAESARAALDLYSADRYLAASGGRFAVAAIDDWPSADVVGTVLPHLETQGFDTRKVGLLGWAAGGAEALRLAAQLGSGRVAAVAAASPAVTAARAPLRDLVDIPVWLGCGERDDRAPQTETMLKGLKALGAATEGGISSGCQDTAYRVRVLPEQFAFFSRHL</sequence>
<name>A0A7W7VQJ2_9ACTN</name>
<feature type="transmembrane region" description="Helical" evidence="1">
    <location>
        <begin position="21"/>
        <end position="41"/>
    </location>
</feature>
<dbReference type="EMBL" id="JACHJP010000007">
    <property type="protein sequence ID" value="MBB4918584.1"/>
    <property type="molecule type" value="Genomic_DNA"/>
</dbReference>
<dbReference type="RefSeq" id="WP_184719993.1">
    <property type="nucleotide sequence ID" value="NZ_JACHJP010000007.1"/>
</dbReference>
<keyword evidence="3" id="KW-1185">Reference proteome</keyword>
<dbReference type="SUPFAM" id="SSF53474">
    <property type="entry name" value="alpha/beta-Hydrolases"/>
    <property type="match status" value="1"/>
</dbReference>
<dbReference type="InterPro" id="IPR029058">
    <property type="entry name" value="AB_hydrolase_fold"/>
</dbReference>
<evidence type="ECO:0000313" key="2">
    <source>
        <dbReference type="EMBL" id="MBB4918584.1"/>
    </source>
</evidence>
<dbReference type="Gene3D" id="3.40.50.1820">
    <property type="entry name" value="alpha/beta hydrolase"/>
    <property type="match status" value="1"/>
</dbReference>
<organism evidence="2 3">
    <name type="scientific">Streptosporangium saharense</name>
    <dbReference type="NCBI Taxonomy" id="1706840"/>
    <lineage>
        <taxon>Bacteria</taxon>
        <taxon>Bacillati</taxon>
        <taxon>Actinomycetota</taxon>
        <taxon>Actinomycetes</taxon>
        <taxon>Streptosporangiales</taxon>
        <taxon>Streptosporangiaceae</taxon>
        <taxon>Streptosporangium</taxon>
    </lineage>
</organism>
<protein>
    <submittedName>
        <fullName evidence="2">Putative esterase</fullName>
    </submittedName>
</protein>
<dbReference type="AlphaFoldDB" id="A0A7W7VQJ2"/>
<reference evidence="2 3" key="1">
    <citation type="submission" date="2020-08" db="EMBL/GenBank/DDBJ databases">
        <title>Genomic Encyclopedia of Type Strains, Phase III (KMG-III): the genomes of soil and plant-associated and newly described type strains.</title>
        <authorList>
            <person name="Whitman W."/>
        </authorList>
    </citation>
    <scope>NUCLEOTIDE SEQUENCE [LARGE SCALE GENOMIC DNA]</scope>
    <source>
        <strain evidence="2 3">CECT 8840</strain>
    </source>
</reference>
<gene>
    <name evidence="2" type="ORF">FHS44_005714</name>
</gene>
<keyword evidence="1" id="KW-0472">Membrane</keyword>
<evidence type="ECO:0000313" key="3">
    <source>
        <dbReference type="Proteomes" id="UP000552644"/>
    </source>
</evidence>
<dbReference type="Proteomes" id="UP000552644">
    <property type="component" value="Unassembled WGS sequence"/>
</dbReference>
<accession>A0A7W7VQJ2</accession>
<dbReference type="PROSITE" id="PS51318">
    <property type="entry name" value="TAT"/>
    <property type="match status" value="1"/>
</dbReference>
<evidence type="ECO:0000256" key="1">
    <source>
        <dbReference type="SAM" id="Phobius"/>
    </source>
</evidence>
<dbReference type="InterPro" id="IPR006311">
    <property type="entry name" value="TAT_signal"/>
</dbReference>
<comment type="caution">
    <text evidence="2">The sequence shown here is derived from an EMBL/GenBank/DDBJ whole genome shotgun (WGS) entry which is preliminary data.</text>
</comment>
<proteinExistence type="predicted"/>